<gene>
    <name evidence="2" type="ORF">TBRA_LOCUS2207</name>
</gene>
<feature type="region of interest" description="Disordered" evidence="1">
    <location>
        <begin position="1"/>
        <end position="22"/>
    </location>
</feature>
<sequence>MGSTTLSPTNHRQLLQRQGDGVLHHRRRGDLQRHSGSCDSSDQHLKVVSEKAARVAGALSGLMPNIGGPRLQSAQAYTSVVDSVLLYEPQHGERLQEHTSYVRKQKQFIGAPASCDMRLPQIPTRRCMFSLAPHHWSSSLTNARGSTSVVARMPEVKPLVMSAPRRWRNGKPSGLPQRKVSGLTGSYRASPRGSKGGTENFRPSFPEIRRSTLQHTTDASGFAIGGVFVSRRHSLLNEENLFKLQRNWKQKNLSKSQHLMIRSTYRSELNSTLGLALRNATNVASKLLFMVTIQVSSIAYSSHILLELCYFTCGLRYSLWRCRMNYGSDRNEFVDKE</sequence>
<name>A0A6H5I2Y5_9HYME</name>
<proteinExistence type="predicted"/>
<accession>A0A6H5I2Y5</accession>
<evidence type="ECO:0000313" key="2">
    <source>
        <dbReference type="EMBL" id="CAB0030199.1"/>
    </source>
</evidence>
<dbReference type="EMBL" id="CADCXV010000444">
    <property type="protein sequence ID" value="CAB0030199.1"/>
    <property type="molecule type" value="Genomic_DNA"/>
</dbReference>
<protein>
    <submittedName>
        <fullName evidence="2">Uncharacterized protein</fullName>
    </submittedName>
</protein>
<feature type="compositionally biased region" description="Polar residues" evidence="1">
    <location>
        <begin position="1"/>
        <end position="16"/>
    </location>
</feature>
<dbReference type="AlphaFoldDB" id="A0A6H5I2Y5"/>
<organism evidence="2 3">
    <name type="scientific">Trichogramma brassicae</name>
    <dbReference type="NCBI Taxonomy" id="86971"/>
    <lineage>
        <taxon>Eukaryota</taxon>
        <taxon>Metazoa</taxon>
        <taxon>Ecdysozoa</taxon>
        <taxon>Arthropoda</taxon>
        <taxon>Hexapoda</taxon>
        <taxon>Insecta</taxon>
        <taxon>Pterygota</taxon>
        <taxon>Neoptera</taxon>
        <taxon>Endopterygota</taxon>
        <taxon>Hymenoptera</taxon>
        <taxon>Apocrita</taxon>
        <taxon>Proctotrupomorpha</taxon>
        <taxon>Chalcidoidea</taxon>
        <taxon>Trichogrammatidae</taxon>
        <taxon>Trichogramma</taxon>
    </lineage>
</organism>
<dbReference type="Proteomes" id="UP000479190">
    <property type="component" value="Unassembled WGS sequence"/>
</dbReference>
<reference evidence="2 3" key="1">
    <citation type="submission" date="2020-02" db="EMBL/GenBank/DDBJ databases">
        <authorList>
            <person name="Ferguson B K."/>
        </authorList>
    </citation>
    <scope>NUCLEOTIDE SEQUENCE [LARGE SCALE GENOMIC DNA]</scope>
</reference>
<feature type="region of interest" description="Disordered" evidence="1">
    <location>
        <begin position="165"/>
        <end position="203"/>
    </location>
</feature>
<evidence type="ECO:0000256" key="1">
    <source>
        <dbReference type="SAM" id="MobiDB-lite"/>
    </source>
</evidence>
<keyword evidence="3" id="KW-1185">Reference proteome</keyword>
<evidence type="ECO:0000313" key="3">
    <source>
        <dbReference type="Proteomes" id="UP000479190"/>
    </source>
</evidence>